<feature type="domain" description="Bromo" evidence="10">
    <location>
        <begin position="27"/>
        <end position="97"/>
    </location>
</feature>
<name>A0A165ZB75_EXIGL</name>
<evidence type="ECO:0000313" key="12">
    <source>
        <dbReference type="EMBL" id="KZV81109.1"/>
    </source>
</evidence>
<dbReference type="SUPFAM" id="SSF47370">
    <property type="entry name" value="Bromodomain"/>
    <property type="match status" value="2"/>
</dbReference>
<evidence type="ECO:0000256" key="1">
    <source>
        <dbReference type="ARBA" id="ARBA00004123"/>
    </source>
</evidence>
<evidence type="ECO:0000256" key="2">
    <source>
        <dbReference type="ARBA" id="ARBA00022737"/>
    </source>
</evidence>
<dbReference type="PROSITE" id="PS51038">
    <property type="entry name" value="BAH"/>
    <property type="match status" value="1"/>
</dbReference>
<evidence type="ECO:0000256" key="6">
    <source>
        <dbReference type="ARBA" id="ARBA00023163"/>
    </source>
</evidence>
<dbReference type="SMART" id="SM00439">
    <property type="entry name" value="BAH"/>
    <property type="match status" value="1"/>
</dbReference>
<dbReference type="GO" id="GO:0006338">
    <property type="term" value="P:chromatin remodeling"/>
    <property type="evidence" value="ECO:0007669"/>
    <property type="project" value="InterPro"/>
</dbReference>
<keyword evidence="3" id="KW-0156">Chromatin regulator</keyword>
<dbReference type="CDD" id="cd04369">
    <property type="entry name" value="Bromodomain"/>
    <property type="match status" value="2"/>
</dbReference>
<accession>A0A165ZB75</accession>
<dbReference type="PANTHER" id="PTHR16062">
    <property type="entry name" value="SWI/SNF-RELATED"/>
    <property type="match status" value="1"/>
</dbReference>
<feature type="non-terminal residue" evidence="12">
    <location>
        <position position="1"/>
    </location>
</feature>
<evidence type="ECO:0000256" key="9">
    <source>
        <dbReference type="SAM" id="MobiDB-lite"/>
    </source>
</evidence>
<protein>
    <recommendedName>
        <fullName evidence="14">BAH-domain-containing protein</fullName>
    </recommendedName>
</protein>
<keyword evidence="7" id="KW-0539">Nucleus</keyword>
<dbReference type="InterPro" id="IPR037382">
    <property type="entry name" value="Rsc/polybromo"/>
</dbReference>
<feature type="region of interest" description="Disordered" evidence="9">
    <location>
        <begin position="702"/>
        <end position="749"/>
    </location>
</feature>
<keyword evidence="6" id="KW-0804">Transcription</keyword>
<keyword evidence="2" id="KW-0677">Repeat</keyword>
<evidence type="ECO:0000256" key="7">
    <source>
        <dbReference type="ARBA" id="ARBA00023242"/>
    </source>
</evidence>
<dbReference type="PRINTS" id="PR00503">
    <property type="entry name" value="BROMODOMAIN"/>
</dbReference>
<proteinExistence type="predicted"/>
<evidence type="ECO:0000256" key="3">
    <source>
        <dbReference type="ARBA" id="ARBA00022853"/>
    </source>
</evidence>
<keyword evidence="13" id="KW-1185">Reference proteome</keyword>
<gene>
    <name evidence="12" type="ORF">EXIGLDRAFT_844896</name>
</gene>
<feature type="compositionally biased region" description="Basic and acidic residues" evidence="9">
    <location>
        <begin position="584"/>
        <end position="594"/>
    </location>
</feature>
<reference evidence="12 13" key="1">
    <citation type="journal article" date="2016" name="Mol. Biol. Evol.">
        <title>Comparative Genomics of Early-Diverging Mushroom-Forming Fungi Provides Insights into the Origins of Lignocellulose Decay Capabilities.</title>
        <authorList>
            <person name="Nagy L.G."/>
            <person name="Riley R."/>
            <person name="Tritt A."/>
            <person name="Adam C."/>
            <person name="Daum C."/>
            <person name="Floudas D."/>
            <person name="Sun H."/>
            <person name="Yadav J.S."/>
            <person name="Pangilinan J."/>
            <person name="Larsson K.H."/>
            <person name="Matsuura K."/>
            <person name="Barry K."/>
            <person name="Labutti K."/>
            <person name="Kuo R."/>
            <person name="Ohm R.A."/>
            <person name="Bhattacharya S.S."/>
            <person name="Shirouzu T."/>
            <person name="Yoshinaga Y."/>
            <person name="Martin F.M."/>
            <person name="Grigoriev I.V."/>
            <person name="Hibbett D.S."/>
        </authorList>
    </citation>
    <scope>NUCLEOTIDE SEQUENCE [LARGE SCALE GENOMIC DNA]</scope>
    <source>
        <strain evidence="12 13">HHB12029</strain>
    </source>
</reference>
<evidence type="ECO:0000259" key="10">
    <source>
        <dbReference type="PROSITE" id="PS50014"/>
    </source>
</evidence>
<evidence type="ECO:0000256" key="4">
    <source>
        <dbReference type="ARBA" id="ARBA00023015"/>
    </source>
</evidence>
<dbReference type="InterPro" id="IPR043151">
    <property type="entry name" value="BAH_sf"/>
</dbReference>
<dbReference type="InterPro" id="IPR036427">
    <property type="entry name" value="Bromodomain-like_sf"/>
</dbReference>
<organism evidence="12 13">
    <name type="scientific">Exidia glandulosa HHB12029</name>
    <dbReference type="NCBI Taxonomy" id="1314781"/>
    <lineage>
        <taxon>Eukaryota</taxon>
        <taxon>Fungi</taxon>
        <taxon>Dikarya</taxon>
        <taxon>Basidiomycota</taxon>
        <taxon>Agaricomycotina</taxon>
        <taxon>Agaricomycetes</taxon>
        <taxon>Auriculariales</taxon>
        <taxon>Exidiaceae</taxon>
        <taxon>Exidia</taxon>
    </lineage>
</organism>
<feature type="compositionally biased region" description="Polar residues" evidence="9">
    <location>
        <begin position="130"/>
        <end position="143"/>
    </location>
</feature>
<dbReference type="Pfam" id="PF00439">
    <property type="entry name" value="Bromodomain"/>
    <property type="match status" value="2"/>
</dbReference>
<dbReference type="Gene3D" id="2.30.30.490">
    <property type="match status" value="1"/>
</dbReference>
<dbReference type="InterPro" id="IPR001025">
    <property type="entry name" value="BAH_dom"/>
</dbReference>
<dbReference type="OrthoDB" id="1742084at2759"/>
<comment type="subcellular location">
    <subcellularLocation>
        <location evidence="1">Nucleus</location>
    </subcellularLocation>
</comment>
<evidence type="ECO:0008006" key="14">
    <source>
        <dbReference type="Google" id="ProtNLM"/>
    </source>
</evidence>
<dbReference type="PROSITE" id="PS50014">
    <property type="entry name" value="BROMODOMAIN_2"/>
    <property type="match status" value="1"/>
</dbReference>
<sequence length="749" mass="83754">MPLAAAHKKAAEELIANLANTTSSGRGKRKLGEMFMLLPDRETWADYYKVVRRPRCFQGIQDNLAKGNYSSAHAVWEDLNLIFDNALLYNEEQSQIAQDAVTLKKALSEAWLGHAVLPKPRQLQDPPPTKTNGALKSSPTRSQATAPDSAAAAVALVPEVIPDYDADADMPGTPVSTTEEFPAREDEVGEIIEHIESGLPRWPGPGDDGWVEDPSADYLYFAGVLTALRGYKDPSGHRPIDTLDQVEEETADRNLSFSEPLSIQLIEARARTKHYASAKDFDRDMARLFEKARRWHEDDPTQYGKLLVCQRLYQELVATLSTHIPSTSSNFASIPAGPLSAQVTQNSADPNLGMTSFEIATERRVFTESVRYKGWSLRAGDWVHLMNPDDASKPIVAQVWKTFTKEDDSSDEKYLTVCWYFRPEQTYHPPHRQFWENEVFKTAYFVEHNVRDVLEKVCVQFTPRYVKGRPRGPFWYPGWPLYVCDSRFVAHQTPARFSKIHNWRACVPPEIRAVDVPLYAFERPVYPRLLQSPFTRGVRGPGAIVDPTLHQPLHKEEEPVDEGGTIARRRPRRVPGGATPTKSALDKEKEREEPPYAGPTHGTRFPLAYGTGKDLAVHKMGRKGAGGGAGEERTVIGAAGGAANIQGHAIVELLPPETTKLFDRDPETNQILWFSGPPVDMAHSRPPQHSLAYLDFLASKRKKRESGEEEDSPVNGHTEKKQRLVPISMRAKEAWAKMQEAGEAPMSTA</sequence>
<evidence type="ECO:0000259" key="11">
    <source>
        <dbReference type="PROSITE" id="PS51038"/>
    </source>
</evidence>
<dbReference type="Pfam" id="PF01426">
    <property type="entry name" value="BAH"/>
    <property type="match status" value="1"/>
</dbReference>
<dbReference type="InterPro" id="IPR001487">
    <property type="entry name" value="Bromodomain"/>
</dbReference>
<feature type="domain" description="BAH" evidence="11">
    <location>
        <begin position="375"/>
        <end position="499"/>
    </location>
</feature>
<dbReference type="GO" id="GO:0003682">
    <property type="term" value="F:chromatin binding"/>
    <property type="evidence" value="ECO:0007669"/>
    <property type="project" value="InterPro"/>
</dbReference>
<dbReference type="PANTHER" id="PTHR16062:SF21">
    <property type="entry name" value="CHROMATIN STRUCTURE-REMODELING COMPLEX SUBUNIT RSC1-RELATED"/>
    <property type="match status" value="1"/>
</dbReference>
<evidence type="ECO:0000313" key="13">
    <source>
        <dbReference type="Proteomes" id="UP000077266"/>
    </source>
</evidence>
<dbReference type="EMBL" id="KV426416">
    <property type="protein sequence ID" value="KZV81109.1"/>
    <property type="molecule type" value="Genomic_DNA"/>
</dbReference>
<dbReference type="AlphaFoldDB" id="A0A165ZB75"/>
<feature type="region of interest" description="Disordered" evidence="9">
    <location>
        <begin position="556"/>
        <end position="605"/>
    </location>
</feature>
<dbReference type="GO" id="GO:0016586">
    <property type="term" value="C:RSC-type complex"/>
    <property type="evidence" value="ECO:0007669"/>
    <property type="project" value="InterPro"/>
</dbReference>
<evidence type="ECO:0000256" key="5">
    <source>
        <dbReference type="ARBA" id="ARBA00023117"/>
    </source>
</evidence>
<evidence type="ECO:0000256" key="8">
    <source>
        <dbReference type="PROSITE-ProRule" id="PRU00035"/>
    </source>
</evidence>
<feature type="region of interest" description="Disordered" evidence="9">
    <location>
        <begin position="118"/>
        <end position="148"/>
    </location>
</feature>
<dbReference type="InParanoid" id="A0A165ZB75"/>
<dbReference type="Gene3D" id="1.20.920.10">
    <property type="entry name" value="Bromodomain-like"/>
    <property type="match status" value="2"/>
</dbReference>
<dbReference type="STRING" id="1314781.A0A165ZB75"/>
<dbReference type="SMART" id="SM00297">
    <property type="entry name" value="BROMO"/>
    <property type="match status" value="1"/>
</dbReference>
<dbReference type="Proteomes" id="UP000077266">
    <property type="component" value="Unassembled WGS sequence"/>
</dbReference>
<keyword evidence="5 8" id="KW-0103">Bromodomain</keyword>
<dbReference type="GO" id="GO:0006368">
    <property type="term" value="P:transcription elongation by RNA polymerase II"/>
    <property type="evidence" value="ECO:0007669"/>
    <property type="project" value="TreeGrafter"/>
</dbReference>
<keyword evidence="4" id="KW-0805">Transcription regulation</keyword>